<comment type="similarity">
    <text evidence="1">Belongs to the oxygen-dependent FAD-linked oxidoreductase family.</text>
</comment>
<feature type="signal peptide" evidence="3">
    <location>
        <begin position="1"/>
        <end position="18"/>
    </location>
</feature>
<comment type="caution">
    <text evidence="5">The sequence shown here is derived from an EMBL/GenBank/DDBJ whole genome shotgun (WGS) entry which is preliminary data.</text>
</comment>
<dbReference type="PROSITE" id="PS51387">
    <property type="entry name" value="FAD_PCMH"/>
    <property type="match status" value="1"/>
</dbReference>
<dbReference type="GO" id="GO:0016491">
    <property type="term" value="F:oxidoreductase activity"/>
    <property type="evidence" value="ECO:0007669"/>
    <property type="project" value="UniProtKB-KW"/>
</dbReference>
<dbReference type="EMBL" id="JAACJN010000271">
    <property type="protein sequence ID" value="KAF5353043.1"/>
    <property type="molecule type" value="Genomic_DNA"/>
</dbReference>
<evidence type="ECO:0000256" key="1">
    <source>
        <dbReference type="ARBA" id="ARBA00005466"/>
    </source>
</evidence>
<accession>A0A8H5D4G2</accession>
<dbReference type="InterPro" id="IPR016166">
    <property type="entry name" value="FAD-bd_PCMH"/>
</dbReference>
<reference evidence="5 6" key="1">
    <citation type="journal article" date="2020" name="ISME J.">
        <title>Uncovering the hidden diversity of litter-decomposition mechanisms in mushroom-forming fungi.</title>
        <authorList>
            <person name="Floudas D."/>
            <person name="Bentzer J."/>
            <person name="Ahren D."/>
            <person name="Johansson T."/>
            <person name="Persson P."/>
            <person name="Tunlid A."/>
        </authorList>
    </citation>
    <scope>NUCLEOTIDE SEQUENCE [LARGE SCALE GENOMIC DNA]</scope>
    <source>
        <strain evidence="5 6">CBS 406.79</strain>
    </source>
</reference>
<keyword evidence="3" id="KW-0732">Signal</keyword>
<dbReference type="InterPro" id="IPR036318">
    <property type="entry name" value="FAD-bd_PCMH-like_sf"/>
</dbReference>
<dbReference type="InterPro" id="IPR006094">
    <property type="entry name" value="Oxid_FAD_bind_N"/>
</dbReference>
<organism evidence="5 6">
    <name type="scientific">Collybiopsis confluens</name>
    <dbReference type="NCBI Taxonomy" id="2823264"/>
    <lineage>
        <taxon>Eukaryota</taxon>
        <taxon>Fungi</taxon>
        <taxon>Dikarya</taxon>
        <taxon>Basidiomycota</taxon>
        <taxon>Agaricomycotina</taxon>
        <taxon>Agaricomycetes</taxon>
        <taxon>Agaricomycetidae</taxon>
        <taxon>Agaricales</taxon>
        <taxon>Marasmiineae</taxon>
        <taxon>Omphalotaceae</taxon>
        <taxon>Collybiopsis</taxon>
    </lineage>
</organism>
<proteinExistence type="inferred from homology"/>
<dbReference type="GO" id="GO:0071949">
    <property type="term" value="F:FAD binding"/>
    <property type="evidence" value="ECO:0007669"/>
    <property type="project" value="InterPro"/>
</dbReference>
<evidence type="ECO:0000256" key="2">
    <source>
        <dbReference type="ARBA" id="ARBA00023002"/>
    </source>
</evidence>
<dbReference type="Gene3D" id="3.30.465.10">
    <property type="match status" value="1"/>
</dbReference>
<evidence type="ECO:0000313" key="5">
    <source>
        <dbReference type="EMBL" id="KAF5353043.1"/>
    </source>
</evidence>
<dbReference type="Proteomes" id="UP000518752">
    <property type="component" value="Unassembled WGS sequence"/>
</dbReference>
<keyword evidence="2" id="KW-0560">Oxidoreductase</keyword>
<name>A0A8H5D4G2_9AGAR</name>
<protein>
    <recommendedName>
        <fullName evidence="4">FAD-binding PCMH-type domain-containing protein</fullName>
    </recommendedName>
</protein>
<dbReference type="PANTHER" id="PTHR13878:SF91">
    <property type="entry name" value="FAD BINDING DOMAIN PROTEIN (AFU_ORTHOLOGUE AFUA_6G12070)-RELATED"/>
    <property type="match status" value="1"/>
</dbReference>
<dbReference type="PANTHER" id="PTHR13878">
    <property type="entry name" value="GULONOLACTONE OXIDASE"/>
    <property type="match status" value="1"/>
</dbReference>
<feature type="chain" id="PRO_5034617559" description="FAD-binding PCMH-type domain-containing protein" evidence="3">
    <location>
        <begin position="19"/>
        <end position="517"/>
    </location>
</feature>
<evidence type="ECO:0000313" key="6">
    <source>
        <dbReference type="Proteomes" id="UP000518752"/>
    </source>
</evidence>
<evidence type="ECO:0000256" key="3">
    <source>
        <dbReference type="SAM" id="SignalP"/>
    </source>
</evidence>
<dbReference type="OrthoDB" id="9983560at2759"/>
<dbReference type="AlphaFoldDB" id="A0A8H5D4G2"/>
<dbReference type="Pfam" id="PF01565">
    <property type="entry name" value="FAD_binding_4"/>
    <property type="match status" value="1"/>
</dbReference>
<gene>
    <name evidence="5" type="ORF">D9757_011869</name>
</gene>
<evidence type="ECO:0000259" key="4">
    <source>
        <dbReference type="PROSITE" id="PS51387"/>
    </source>
</evidence>
<dbReference type="InterPro" id="IPR050432">
    <property type="entry name" value="FAD-linked_Oxidoreductases_BP"/>
</dbReference>
<feature type="domain" description="FAD-binding PCMH-type" evidence="4">
    <location>
        <begin position="119"/>
        <end position="301"/>
    </location>
</feature>
<dbReference type="SUPFAM" id="SSF56176">
    <property type="entry name" value="FAD-binding/transporter-associated domain-like"/>
    <property type="match status" value="1"/>
</dbReference>
<dbReference type="InterPro" id="IPR016169">
    <property type="entry name" value="FAD-bd_PCMH_sub2"/>
</dbReference>
<sequence>MLLLSLAVHSLFLSTVSASRPPTDKQWAKLSKAVGGRLYTSLPLAASCFSKVNGQLSTPNATECALVQQGYTQPDSRFNDYSAHMMPQWETCQTTLQRCLLNSDNPSDSAAWEDHECWQGAIAPRYIDVRSANDVLQALKFVKETGIRFSIKASGHDYKGRSSFGSLSLWTKNLNSLSYAAAFEPEGGKRDETYSAVTIGAGVPTEDIYAFADQNNVTVLGGYASTIAGAGGWVQAGGHSILSPIYGLGVDRVLQFKLVTFDGVLRTANRYQNQKLFWALRGGGGSTFGVVLEATFLAEPRMSLRVASISFTPTANNTHDFLQILVNNSYKWGQEGWGGHMGPASLINVNPLLTLEQANASVHPAVEYALGQPGGKAVVEDIPSWQAFFTKYVPSAQASVGVQTILGSRLIPIHPFFTENTGKKALVNLMSKMISTYAVNPYIIQGTPFLYNYTEGSTSVTPAWRKSLWQIGFHENMVYNATLQTMYSQYEIVNNITAWMRELAPESGAYFVLSAYM</sequence>
<keyword evidence="6" id="KW-1185">Reference proteome</keyword>